<dbReference type="PROSITE" id="PS00197">
    <property type="entry name" value="2FE2S_FER_1"/>
    <property type="match status" value="1"/>
</dbReference>
<evidence type="ECO:0000313" key="16">
    <source>
        <dbReference type="EMBL" id="KXB42403.1"/>
    </source>
</evidence>
<comment type="cofactor">
    <cofactor evidence="1 14">
        <name>[4Fe-4S] cluster</name>
        <dbReference type="ChEBI" id="CHEBI:49883"/>
    </cofactor>
</comment>
<name>A0A133YGU1_9FIRM</name>
<dbReference type="AlphaFoldDB" id="A0A133YGU1"/>
<evidence type="ECO:0000313" key="17">
    <source>
        <dbReference type="Proteomes" id="UP000070080"/>
    </source>
</evidence>
<dbReference type="InterPro" id="IPR005130">
    <property type="entry name" value="Ser_deHydtase-like_asu"/>
</dbReference>
<evidence type="ECO:0000256" key="6">
    <source>
        <dbReference type="ARBA" id="ARBA00022692"/>
    </source>
</evidence>
<reference evidence="17" key="1">
    <citation type="submission" date="2016-01" db="EMBL/GenBank/DDBJ databases">
        <authorList>
            <person name="Mitreva M."/>
            <person name="Pepin K.H."/>
            <person name="Mihindukulasuriya K.A."/>
            <person name="Fulton R."/>
            <person name="Fronick C."/>
            <person name="O'Laughlin M."/>
            <person name="Miner T."/>
            <person name="Herter B."/>
            <person name="Rosa B.A."/>
            <person name="Cordes M."/>
            <person name="Tomlinson C."/>
            <person name="Wollam A."/>
            <person name="Palsikar V.B."/>
            <person name="Mardis E.R."/>
            <person name="Wilson R.K."/>
        </authorList>
    </citation>
    <scope>NUCLEOTIDE SEQUENCE [LARGE SCALE GENOMIC DNA]</scope>
    <source>
        <strain evidence="17">KA00274</strain>
    </source>
</reference>
<dbReference type="GO" id="GO:0046872">
    <property type="term" value="F:metal ion binding"/>
    <property type="evidence" value="ECO:0007669"/>
    <property type="project" value="UniProtKB-KW"/>
</dbReference>
<evidence type="ECO:0000256" key="12">
    <source>
        <dbReference type="ARBA" id="ARBA00023239"/>
    </source>
</evidence>
<dbReference type="SUPFAM" id="SSF118215">
    <property type="entry name" value="Proton glutamate symport protein"/>
    <property type="match status" value="1"/>
</dbReference>
<evidence type="ECO:0000256" key="10">
    <source>
        <dbReference type="ARBA" id="ARBA00023014"/>
    </source>
</evidence>
<sequence>MLNLDLSCFEIIGPVMIGPSSSHTAGACRIANWARLINGNVTPTFVRFTLYGSFSKTTSGHGTDRALLAGLLGFNVDDTRIRQAFSEAALAHMKYEYVYDKETLVEHPNTVRVEMYDADNNCKSVVGQSLGGGRAKISEINGIKVDFSGRLNTIVVEQIDKAGVLAYITQCLSEENVNIAFLNLFREKKGANAYTFVETDSLIPEHALAQLRKLPAIKRILVLRNDEIEEQAKTQEDTDSLNSDDEKYQLEDYLFSSASELVEACKRKNLLISEFMIRREIALSHLSREKVLEKMAYVWETMQTAISIALEKPERSMGKLIGGEAKRLHDFLKKEDHVAGGLEISEGLAYALATLEHNACMGKIVAAPTAGASGVLPACMQLMKEYHHKSDDEIIAVLFTAGAIGFLINLHASLAGATGGCQAEVGSASAMAATAVCELMGYDLDAGMQAATISLMNALGLVCDPVGGLVEVPCQVRNAMGLANAVTAATMAASGIKMIVPFDEMVDVQKKVGEAIPSSLRETAEGGTAQAKSALNYCKEGSCSSCAFT</sequence>
<accession>A0A133YGU1</accession>
<evidence type="ECO:0000256" key="5">
    <source>
        <dbReference type="ARBA" id="ARBA00022485"/>
    </source>
</evidence>
<dbReference type="InterPro" id="IPR045865">
    <property type="entry name" value="ACT-like_dom_sf"/>
</dbReference>
<dbReference type="SUPFAM" id="SSF143548">
    <property type="entry name" value="Serine metabolism enzymes domain"/>
    <property type="match status" value="1"/>
</dbReference>
<dbReference type="InterPro" id="IPR004643">
    <property type="entry name" value="Fe-S_L-Ser_bsu"/>
</dbReference>
<evidence type="ECO:0000256" key="11">
    <source>
        <dbReference type="ARBA" id="ARBA00023136"/>
    </source>
</evidence>
<dbReference type="OrthoDB" id="9805537at2"/>
<evidence type="ECO:0000256" key="4">
    <source>
        <dbReference type="ARBA" id="ARBA00022432"/>
    </source>
</evidence>
<dbReference type="Gene3D" id="3.30.1330.90">
    <property type="entry name" value="D-3-phosphoglycerate dehydrogenase, domain 3"/>
    <property type="match status" value="1"/>
</dbReference>
<dbReference type="RefSeq" id="WP_066712288.1">
    <property type="nucleotide sequence ID" value="NZ_JARFNM010000001.1"/>
</dbReference>
<keyword evidence="10 14" id="KW-0411">Iron-sulfur</keyword>
<dbReference type="InterPro" id="IPR051318">
    <property type="entry name" value="Fe-S_L-Ser"/>
</dbReference>
<dbReference type="NCBIfam" id="TIGR00718">
    <property type="entry name" value="sda_alpha"/>
    <property type="match status" value="1"/>
</dbReference>
<evidence type="ECO:0000256" key="1">
    <source>
        <dbReference type="ARBA" id="ARBA00001966"/>
    </source>
</evidence>
<dbReference type="NCBIfam" id="TIGR00719">
    <property type="entry name" value="sda_beta"/>
    <property type="match status" value="1"/>
</dbReference>
<proteinExistence type="inferred from homology"/>
<evidence type="ECO:0000256" key="14">
    <source>
        <dbReference type="RuleBase" id="RU366059"/>
    </source>
</evidence>
<dbReference type="Gene3D" id="3.30.70.260">
    <property type="match status" value="1"/>
</dbReference>
<keyword evidence="8" id="KW-1133">Transmembrane helix</keyword>
<dbReference type="Pfam" id="PF01842">
    <property type="entry name" value="ACT"/>
    <property type="match status" value="1"/>
</dbReference>
<keyword evidence="12 14" id="KW-0456">Lyase</keyword>
<keyword evidence="5 14" id="KW-0004">4Fe-4S</keyword>
<dbReference type="GO" id="GO:0051539">
    <property type="term" value="F:4 iron, 4 sulfur cluster binding"/>
    <property type="evidence" value="ECO:0007669"/>
    <property type="project" value="UniProtKB-UniRule"/>
</dbReference>
<dbReference type="PROSITE" id="PS51671">
    <property type="entry name" value="ACT"/>
    <property type="match status" value="1"/>
</dbReference>
<organism evidence="16 17">
    <name type="scientific">Amygdalobacter nucleatus</name>
    <dbReference type="NCBI Taxonomy" id="3029274"/>
    <lineage>
        <taxon>Bacteria</taxon>
        <taxon>Bacillati</taxon>
        <taxon>Bacillota</taxon>
        <taxon>Clostridia</taxon>
        <taxon>Eubacteriales</taxon>
        <taxon>Oscillospiraceae</taxon>
        <taxon>Amygdalobacter</taxon>
    </lineage>
</organism>
<dbReference type="PANTHER" id="PTHR30182">
    <property type="entry name" value="L-SERINE DEHYDRATASE"/>
    <property type="match status" value="1"/>
</dbReference>
<dbReference type="InterPro" id="IPR005131">
    <property type="entry name" value="Ser_deHydtase_bsu"/>
</dbReference>
<comment type="similarity">
    <text evidence="3 14">Belongs to the iron-sulfur dependent L-serine dehydratase family.</text>
</comment>
<keyword evidence="11" id="KW-0472">Membrane</keyword>
<feature type="domain" description="ACT" evidence="15">
    <location>
        <begin position="153"/>
        <end position="225"/>
    </location>
</feature>
<comment type="catalytic activity">
    <reaction evidence="13 14">
        <text>L-serine = pyruvate + NH4(+)</text>
        <dbReference type="Rhea" id="RHEA:19169"/>
        <dbReference type="ChEBI" id="CHEBI:15361"/>
        <dbReference type="ChEBI" id="CHEBI:28938"/>
        <dbReference type="ChEBI" id="CHEBI:33384"/>
        <dbReference type="EC" id="4.3.1.17"/>
    </reaction>
</comment>
<dbReference type="InterPro" id="IPR002912">
    <property type="entry name" value="ACT_dom"/>
</dbReference>
<evidence type="ECO:0000256" key="13">
    <source>
        <dbReference type="ARBA" id="ARBA00049406"/>
    </source>
</evidence>
<dbReference type="GO" id="GO:0006094">
    <property type="term" value="P:gluconeogenesis"/>
    <property type="evidence" value="ECO:0007669"/>
    <property type="project" value="UniProtKB-KW"/>
</dbReference>
<dbReference type="Pfam" id="PF03313">
    <property type="entry name" value="SDH_alpha"/>
    <property type="match status" value="1"/>
</dbReference>
<dbReference type="GO" id="GO:0051537">
    <property type="term" value="F:2 iron, 2 sulfur cluster binding"/>
    <property type="evidence" value="ECO:0007669"/>
    <property type="project" value="InterPro"/>
</dbReference>
<evidence type="ECO:0000256" key="3">
    <source>
        <dbReference type="ARBA" id="ARBA00008636"/>
    </source>
</evidence>
<dbReference type="InterPro" id="IPR029009">
    <property type="entry name" value="ASB_dom_sf"/>
</dbReference>
<dbReference type="PANTHER" id="PTHR30182:SF1">
    <property type="entry name" value="L-SERINE DEHYDRATASE 1"/>
    <property type="match status" value="1"/>
</dbReference>
<evidence type="ECO:0000259" key="15">
    <source>
        <dbReference type="PROSITE" id="PS51671"/>
    </source>
</evidence>
<evidence type="ECO:0000256" key="2">
    <source>
        <dbReference type="ARBA" id="ARBA00004742"/>
    </source>
</evidence>
<dbReference type="InterPro" id="IPR004642">
    <property type="entry name" value="Ser_deHydtase_asu"/>
</dbReference>
<dbReference type="Pfam" id="PF03315">
    <property type="entry name" value="SDH_beta"/>
    <property type="match status" value="1"/>
</dbReference>
<keyword evidence="9 14" id="KW-0408">Iron</keyword>
<keyword evidence="7 14" id="KW-0479">Metal-binding</keyword>
<dbReference type="EC" id="4.3.1.17" evidence="14"/>
<dbReference type="SUPFAM" id="SSF55021">
    <property type="entry name" value="ACT-like"/>
    <property type="match status" value="1"/>
</dbReference>
<comment type="pathway">
    <text evidence="2">Carbohydrate biosynthesis; gluconeogenesis.</text>
</comment>
<evidence type="ECO:0000256" key="9">
    <source>
        <dbReference type="ARBA" id="ARBA00023004"/>
    </source>
</evidence>
<dbReference type="STRING" id="1497955.HMPREF1872_00074"/>
<gene>
    <name evidence="16" type="ORF">HMPREF1872_00074</name>
</gene>
<dbReference type="InterPro" id="IPR036458">
    <property type="entry name" value="Na:dicarbo_symporter_sf"/>
</dbReference>
<dbReference type="InterPro" id="IPR006058">
    <property type="entry name" value="2Fe2S_fd_BS"/>
</dbReference>
<keyword evidence="17" id="KW-1185">Reference proteome</keyword>
<dbReference type="Proteomes" id="UP000070080">
    <property type="component" value="Unassembled WGS sequence"/>
</dbReference>
<evidence type="ECO:0000256" key="7">
    <source>
        <dbReference type="ARBA" id="ARBA00022723"/>
    </source>
</evidence>
<dbReference type="GO" id="GO:0015293">
    <property type="term" value="F:symporter activity"/>
    <property type="evidence" value="ECO:0007669"/>
    <property type="project" value="InterPro"/>
</dbReference>
<dbReference type="GO" id="GO:0016020">
    <property type="term" value="C:membrane"/>
    <property type="evidence" value="ECO:0007669"/>
    <property type="project" value="InterPro"/>
</dbReference>
<dbReference type="GO" id="GO:0003941">
    <property type="term" value="F:L-serine ammonia-lyase activity"/>
    <property type="evidence" value="ECO:0007669"/>
    <property type="project" value="UniProtKB-UniRule"/>
</dbReference>
<evidence type="ECO:0000256" key="8">
    <source>
        <dbReference type="ARBA" id="ARBA00022989"/>
    </source>
</evidence>
<dbReference type="EMBL" id="LSCV01000002">
    <property type="protein sequence ID" value="KXB42403.1"/>
    <property type="molecule type" value="Genomic_DNA"/>
</dbReference>
<keyword evidence="4 14" id="KW-0312">Gluconeogenesis</keyword>
<protein>
    <recommendedName>
        <fullName evidence="14">L-serine dehydratase</fullName>
        <ecNumber evidence="14">4.3.1.17</ecNumber>
    </recommendedName>
</protein>
<comment type="caution">
    <text evidence="16">The sequence shown here is derived from an EMBL/GenBank/DDBJ whole genome shotgun (WGS) entry which is preliminary data.</text>
</comment>
<dbReference type="PATRIC" id="fig|1497955.3.peg.74"/>
<keyword evidence="6" id="KW-0812">Transmembrane</keyword>
<dbReference type="CDD" id="cd04903">
    <property type="entry name" value="ACT_LSD"/>
    <property type="match status" value="1"/>
</dbReference>